<dbReference type="EMBL" id="LBOW01000003">
    <property type="protein sequence ID" value="KKP45111.1"/>
    <property type="molecule type" value="Genomic_DNA"/>
</dbReference>
<dbReference type="Proteomes" id="UP000034778">
    <property type="component" value="Unassembled WGS sequence"/>
</dbReference>
<dbReference type="InterPro" id="IPR000305">
    <property type="entry name" value="GIY-YIG_endonuc"/>
</dbReference>
<comment type="similarity">
    <text evidence="1">Belongs to the UPF0213 family.</text>
</comment>
<protein>
    <submittedName>
        <fullName evidence="3">Excinuclease ABC C subunit domain protein</fullName>
    </submittedName>
</protein>
<dbReference type="AlphaFoldDB" id="A0A0G0A1U8"/>
<organism evidence="3 4">
    <name type="scientific">Candidatus Woesebacteria bacterium GW2011_GWB1_33_22</name>
    <dbReference type="NCBI Taxonomy" id="1618566"/>
    <lineage>
        <taxon>Bacteria</taxon>
        <taxon>Candidatus Woeseibacteriota</taxon>
    </lineage>
</organism>
<dbReference type="PROSITE" id="PS50164">
    <property type="entry name" value="GIY_YIG"/>
    <property type="match status" value="1"/>
</dbReference>
<sequence length="83" mass="9829">MYFVYILLCEDDSLYTGYSNNPQKRFLDHKNGKGGKYTKSHKPIKQIYLEKLSSKSDALKREAQIKSWTRFKKIKVLKLDLLK</sequence>
<evidence type="ECO:0000313" key="4">
    <source>
        <dbReference type="Proteomes" id="UP000034778"/>
    </source>
</evidence>
<dbReference type="InterPro" id="IPR035901">
    <property type="entry name" value="GIY-YIG_endonuc_sf"/>
</dbReference>
<evidence type="ECO:0000313" key="3">
    <source>
        <dbReference type="EMBL" id="KKP45111.1"/>
    </source>
</evidence>
<accession>A0A0G0A1U8</accession>
<dbReference type="SMART" id="SM00465">
    <property type="entry name" value="GIYc"/>
    <property type="match status" value="1"/>
</dbReference>
<dbReference type="InterPro" id="IPR050190">
    <property type="entry name" value="UPF0213_domain"/>
</dbReference>
<gene>
    <name evidence="3" type="ORF">UR35_C0003G0053</name>
</gene>
<name>A0A0G0A1U8_9BACT</name>
<feature type="domain" description="GIY-YIG" evidence="2">
    <location>
        <begin position="1"/>
        <end position="75"/>
    </location>
</feature>
<dbReference type="PANTHER" id="PTHR34477">
    <property type="entry name" value="UPF0213 PROTEIN YHBQ"/>
    <property type="match status" value="1"/>
</dbReference>
<dbReference type="Gene3D" id="3.40.1440.10">
    <property type="entry name" value="GIY-YIG endonuclease"/>
    <property type="match status" value="1"/>
</dbReference>
<comment type="caution">
    <text evidence="3">The sequence shown here is derived from an EMBL/GenBank/DDBJ whole genome shotgun (WGS) entry which is preliminary data.</text>
</comment>
<dbReference type="PANTHER" id="PTHR34477:SF1">
    <property type="entry name" value="UPF0213 PROTEIN YHBQ"/>
    <property type="match status" value="1"/>
</dbReference>
<dbReference type="Pfam" id="PF01541">
    <property type="entry name" value="GIY-YIG"/>
    <property type="match status" value="1"/>
</dbReference>
<dbReference type="CDD" id="cd10456">
    <property type="entry name" value="GIY-YIG_UPF0213"/>
    <property type="match status" value="1"/>
</dbReference>
<reference evidence="3 4" key="1">
    <citation type="journal article" date="2015" name="Nature">
        <title>rRNA introns, odd ribosomes, and small enigmatic genomes across a large radiation of phyla.</title>
        <authorList>
            <person name="Brown C.T."/>
            <person name="Hug L.A."/>
            <person name="Thomas B.C."/>
            <person name="Sharon I."/>
            <person name="Castelle C.J."/>
            <person name="Singh A."/>
            <person name="Wilkins M.J."/>
            <person name="Williams K.H."/>
            <person name="Banfield J.F."/>
        </authorList>
    </citation>
    <scope>NUCLEOTIDE SEQUENCE [LARGE SCALE GENOMIC DNA]</scope>
</reference>
<proteinExistence type="inferred from homology"/>
<dbReference type="SUPFAM" id="SSF82771">
    <property type="entry name" value="GIY-YIG endonuclease"/>
    <property type="match status" value="1"/>
</dbReference>
<evidence type="ECO:0000259" key="2">
    <source>
        <dbReference type="PROSITE" id="PS50164"/>
    </source>
</evidence>
<evidence type="ECO:0000256" key="1">
    <source>
        <dbReference type="ARBA" id="ARBA00007435"/>
    </source>
</evidence>